<accession>A0A5B0KPN3</accession>
<dbReference type="AlphaFoldDB" id="A0A5B0KPN3"/>
<name>A0A5B0KPN3_9PROT</name>
<protein>
    <submittedName>
        <fullName evidence="2">Uncharacterized protein</fullName>
    </submittedName>
</protein>
<keyword evidence="1" id="KW-0472">Membrane</keyword>
<reference evidence="2 3" key="1">
    <citation type="submission" date="2019-07" db="EMBL/GenBank/DDBJ databases">
        <title>Genome sequencing of the stress-tolerant strain Azospirillum brasilense Az19.</title>
        <authorList>
            <person name="Maroniche G.A."/>
            <person name="Garcia J.E."/>
            <person name="Pagnussat L."/>
            <person name="Amenta M."/>
            <person name="Creus C.M."/>
        </authorList>
    </citation>
    <scope>NUCLEOTIDE SEQUENCE [LARGE SCALE GENOMIC DNA]</scope>
    <source>
        <strain evidence="2 3">Az19</strain>
    </source>
</reference>
<evidence type="ECO:0000313" key="3">
    <source>
        <dbReference type="Proteomes" id="UP000325333"/>
    </source>
</evidence>
<sequence>MRAEIVNYETLAKEGRQLLVKLYSAYATWGLVFIGFSVLIGVAVGFAITGISAGVAFRGLGALAVGLLLIVIGLHTAPAIRRWTMGHPDLILRVGVTVSALCLGLLMFGSIIFG</sequence>
<gene>
    <name evidence="2" type="ORF">FH063_002428</name>
</gene>
<dbReference type="EMBL" id="VEWN01000013">
    <property type="protein sequence ID" value="KAA1053846.1"/>
    <property type="molecule type" value="Genomic_DNA"/>
</dbReference>
<dbReference type="RefSeq" id="WP_149650960.1">
    <property type="nucleotide sequence ID" value="NZ_VEWN01000013.1"/>
</dbReference>
<feature type="transmembrane region" description="Helical" evidence="1">
    <location>
        <begin position="55"/>
        <end position="78"/>
    </location>
</feature>
<comment type="caution">
    <text evidence="2">The sequence shown here is derived from an EMBL/GenBank/DDBJ whole genome shotgun (WGS) entry which is preliminary data.</text>
</comment>
<evidence type="ECO:0000256" key="1">
    <source>
        <dbReference type="SAM" id="Phobius"/>
    </source>
</evidence>
<feature type="transmembrane region" description="Helical" evidence="1">
    <location>
        <begin position="90"/>
        <end position="113"/>
    </location>
</feature>
<feature type="transmembrane region" description="Helical" evidence="1">
    <location>
        <begin position="26"/>
        <end position="49"/>
    </location>
</feature>
<proteinExistence type="predicted"/>
<keyword evidence="1" id="KW-0812">Transmembrane</keyword>
<keyword evidence="1" id="KW-1133">Transmembrane helix</keyword>
<dbReference type="Proteomes" id="UP000325333">
    <property type="component" value="Unassembled WGS sequence"/>
</dbReference>
<evidence type="ECO:0000313" key="2">
    <source>
        <dbReference type="EMBL" id="KAA1053846.1"/>
    </source>
</evidence>
<organism evidence="2 3">
    <name type="scientific">Azospirillum argentinense</name>
    <dbReference type="NCBI Taxonomy" id="2970906"/>
    <lineage>
        <taxon>Bacteria</taxon>
        <taxon>Pseudomonadati</taxon>
        <taxon>Pseudomonadota</taxon>
        <taxon>Alphaproteobacteria</taxon>
        <taxon>Rhodospirillales</taxon>
        <taxon>Azospirillaceae</taxon>
        <taxon>Azospirillum</taxon>
    </lineage>
</organism>